<dbReference type="RefSeq" id="WP_141881663.1">
    <property type="nucleotide sequence ID" value="NZ_VFOM01000004.1"/>
</dbReference>
<dbReference type="InterPro" id="IPR015590">
    <property type="entry name" value="Aldehyde_DH_dom"/>
</dbReference>
<dbReference type="Gene3D" id="3.40.605.10">
    <property type="entry name" value="Aldehyde Dehydrogenase, Chain A, domain 1"/>
    <property type="match status" value="1"/>
</dbReference>
<dbReference type="FunFam" id="3.40.605.10:FF:000026">
    <property type="entry name" value="Aldehyde dehydrogenase, putative"/>
    <property type="match status" value="1"/>
</dbReference>
<dbReference type="Pfam" id="PF00171">
    <property type="entry name" value="Aldedh"/>
    <property type="match status" value="1"/>
</dbReference>
<evidence type="ECO:0000256" key="3">
    <source>
        <dbReference type="PROSITE-ProRule" id="PRU10007"/>
    </source>
</evidence>
<dbReference type="SUPFAM" id="SSF53720">
    <property type="entry name" value="ALDH-like"/>
    <property type="match status" value="1"/>
</dbReference>
<dbReference type="CDD" id="cd07103">
    <property type="entry name" value="ALDH_F5_SSADH_GabD"/>
    <property type="match status" value="1"/>
</dbReference>
<gene>
    <name evidence="6" type="ORF">FB562_2557</name>
</gene>
<dbReference type="InterPro" id="IPR029510">
    <property type="entry name" value="Ald_DH_CS_GLU"/>
</dbReference>
<dbReference type="EMBL" id="VFOM01000004">
    <property type="protein sequence ID" value="TQL41970.1"/>
    <property type="molecule type" value="Genomic_DNA"/>
</dbReference>
<dbReference type="PANTHER" id="PTHR43353:SF5">
    <property type="entry name" value="SUCCINATE-SEMIALDEHYDE DEHYDROGENASE, MITOCHONDRIAL"/>
    <property type="match status" value="1"/>
</dbReference>
<proteinExistence type="inferred from homology"/>
<reference evidence="6 7" key="1">
    <citation type="submission" date="2019-06" db="EMBL/GenBank/DDBJ databases">
        <title>Sequencing the genomes of 1000 actinobacteria strains.</title>
        <authorList>
            <person name="Klenk H.-P."/>
        </authorList>
    </citation>
    <scope>NUCLEOTIDE SEQUENCE [LARGE SCALE GENOMIC DNA]</scope>
    <source>
        <strain evidence="6 7">DSM 26477</strain>
    </source>
</reference>
<dbReference type="Proteomes" id="UP000317998">
    <property type="component" value="Unassembled WGS sequence"/>
</dbReference>
<comment type="similarity">
    <text evidence="1 4">Belongs to the aldehyde dehydrogenase family.</text>
</comment>
<dbReference type="FunFam" id="3.40.605.10:FF:000007">
    <property type="entry name" value="NAD/NADP-dependent betaine aldehyde dehydrogenase"/>
    <property type="match status" value="1"/>
</dbReference>
<name>A0A542Y1M4_9MICO</name>
<evidence type="ECO:0000313" key="7">
    <source>
        <dbReference type="Proteomes" id="UP000317998"/>
    </source>
</evidence>
<dbReference type="Gene3D" id="3.40.309.10">
    <property type="entry name" value="Aldehyde Dehydrogenase, Chain A, domain 2"/>
    <property type="match status" value="1"/>
</dbReference>
<dbReference type="PROSITE" id="PS00070">
    <property type="entry name" value="ALDEHYDE_DEHYDR_CYS"/>
    <property type="match status" value="1"/>
</dbReference>
<dbReference type="GO" id="GO:0009450">
    <property type="term" value="P:gamma-aminobutyric acid catabolic process"/>
    <property type="evidence" value="ECO:0007669"/>
    <property type="project" value="TreeGrafter"/>
</dbReference>
<evidence type="ECO:0000256" key="1">
    <source>
        <dbReference type="ARBA" id="ARBA00009986"/>
    </source>
</evidence>
<feature type="active site" evidence="3">
    <location>
        <position position="257"/>
    </location>
</feature>
<sequence>MTSTNLPTGTPTRLYIDGEWRAASSGKEFDVVDPSTGEVIARVADATPEDGEAALAAAHRAQEGWAATAPRARAEILRRAFELTVERTEQIALVMTLEMGKPLAESRAEVAYGAEFLRWFSEEAVRVSGRYATAPDGANRLLVARRPVGPCLFITPWNFPLAMATRKIAPALAAGCTSVLKPAALTPLTALLFTQVLEDAGVPAGVVNVIPTSRAGAVTGPLIADARLRKLSFTGSTEVGKRLIAASAEQVLRVSMELGGNAPFLVFDDADIDAAVSGALLAKLRNGGEACVAANRFLVHESVADEFSEKLIERMGSYQLGAGTEPGTTLGPLVDEATRTKVAELVAGAVSEGAVVALGGEAAAGPGYFYPATVLTDVPPTAHILTEEIFGPVAPIVRFRDEDEAIRMANASEYGLVCFAYTRDLNRGLRLAERLDTGMLGLNTGLVSNPAAPFGGVKQSGLGREGGFEGIDEYLETRYIGIADPFAA</sequence>
<organism evidence="6 7">
    <name type="scientific">Homoserinimonas aerilata</name>
    <dbReference type="NCBI Taxonomy" id="1162970"/>
    <lineage>
        <taxon>Bacteria</taxon>
        <taxon>Bacillati</taxon>
        <taxon>Actinomycetota</taxon>
        <taxon>Actinomycetes</taxon>
        <taxon>Micrococcales</taxon>
        <taxon>Microbacteriaceae</taxon>
        <taxon>Homoserinimonas</taxon>
    </lineage>
</organism>
<evidence type="ECO:0000259" key="5">
    <source>
        <dbReference type="Pfam" id="PF00171"/>
    </source>
</evidence>
<dbReference type="InterPro" id="IPR016161">
    <property type="entry name" value="Ald_DH/histidinol_DH"/>
</dbReference>
<dbReference type="InterPro" id="IPR016163">
    <property type="entry name" value="Ald_DH_C"/>
</dbReference>
<evidence type="ECO:0000313" key="6">
    <source>
        <dbReference type="EMBL" id="TQL41970.1"/>
    </source>
</evidence>
<evidence type="ECO:0000256" key="4">
    <source>
        <dbReference type="RuleBase" id="RU003345"/>
    </source>
</evidence>
<dbReference type="OrthoDB" id="6882680at2"/>
<feature type="domain" description="Aldehyde dehydrogenase" evidence="5">
    <location>
        <begin position="20"/>
        <end position="479"/>
    </location>
</feature>
<dbReference type="AlphaFoldDB" id="A0A542Y1M4"/>
<keyword evidence="7" id="KW-1185">Reference proteome</keyword>
<dbReference type="FunFam" id="3.40.309.10:FF:000004">
    <property type="entry name" value="Succinate-semialdehyde dehydrogenase I"/>
    <property type="match status" value="1"/>
</dbReference>
<keyword evidence="2 4" id="KW-0560">Oxidoreductase</keyword>
<dbReference type="PANTHER" id="PTHR43353">
    <property type="entry name" value="SUCCINATE-SEMIALDEHYDE DEHYDROGENASE, MITOCHONDRIAL"/>
    <property type="match status" value="1"/>
</dbReference>
<accession>A0A542Y1M4</accession>
<dbReference type="InterPro" id="IPR050740">
    <property type="entry name" value="Aldehyde_DH_Superfamily"/>
</dbReference>
<evidence type="ECO:0000256" key="2">
    <source>
        <dbReference type="ARBA" id="ARBA00023002"/>
    </source>
</evidence>
<dbReference type="PROSITE" id="PS00687">
    <property type="entry name" value="ALDEHYDE_DEHYDR_GLU"/>
    <property type="match status" value="1"/>
</dbReference>
<comment type="caution">
    <text evidence="6">The sequence shown here is derived from an EMBL/GenBank/DDBJ whole genome shotgun (WGS) entry which is preliminary data.</text>
</comment>
<protein>
    <submittedName>
        <fullName evidence="6">Succinate semialdehyde dehydrogenase</fullName>
    </submittedName>
</protein>
<dbReference type="GO" id="GO:0004777">
    <property type="term" value="F:succinate-semialdehyde dehydrogenase (NAD+) activity"/>
    <property type="evidence" value="ECO:0007669"/>
    <property type="project" value="TreeGrafter"/>
</dbReference>
<dbReference type="InterPro" id="IPR016160">
    <property type="entry name" value="Ald_DH_CS_CYS"/>
</dbReference>
<dbReference type="InterPro" id="IPR016162">
    <property type="entry name" value="Ald_DH_N"/>
</dbReference>